<evidence type="ECO:0000256" key="8">
    <source>
        <dbReference type="SAM" id="MobiDB-lite"/>
    </source>
</evidence>
<feature type="transmembrane region" description="Helical" evidence="9">
    <location>
        <begin position="328"/>
        <end position="345"/>
    </location>
</feature>
<feature type="transmembrane region" description="Helical" evidence="9">
    <location>
        <begin position="382"/>
        <end position="400"/>
    </location>
</feature>
<dbReference type="Pfam" id="PF13231">
    <property type="entry name" value="PMT_2"/>
    <property type="match status" value="1"/>
</dbReference>
<feature type="domain" description="Glycosyltransferase RgtA/B/C/D-like" evidence="10">
    <location>
        <begin position="83"/>
        <end position="238"/>
    </location>
</feature>
<feature type="transmembrane region" description="Helical" evidence="9">
    <location>
        <begin position="465"/>
        <end position="485"/>
    </location>
</feature>
<feature type="region of interest" description="Disordered" evidence="8">
    <location>
        <begin position="493"/>
        <end position="517"/>
    </location>
</feature>
<comment type="caution">
    <text evidence="12">The sequence shown here is derived from an EMBL/GenBank/DDBJ whole genome shotgun (WGS) entry which is preliminary data.</text>
</comment>
<feature type="transmembrane region" description="Helical" evidence="9">
    <location>
        <begin position="227"/>
        <end position="245"/>
    </location>
</feature>
<feature type="transmembrane region" description="Helical" evidence="9">
    <location>
        <begin position="128"/>
        <end position="151"/>
    </location>
</feature>
<keyword evidence="5 9" id="KW-0812">Transmembrane</keyword>
<evidence type="ECO:0000256" key="7">
    <source>
        <dbReference type="ARBA" id="ARBA00023136"/>
    </source>
</evidence>
<comment type="subcellular location">
    <subcellularLocation>
        <location evidence="1">Cell membrane</location>
        <topology evidence="1">Multi-pass membrane protein</topology>
    </subcellularLocation>
</comment>
<organism evidence="12 13">
    <name type="scientific">Allokutzneria oryzae</name>
    <dbReference type="NCBI Taxonomy" id="1378989"/>
    <lineage>
        <taxon>Bacteria</taxon>
        <taxon>Bacillati</taxon>
        <taxon>Actinomycetota</taxon>
        <taxon>Actinomycetes</taxon>
        <taxon>Pseudonocardiales</taxon>
        <taxon>Pseudonocardiaceae</taxon>
        <taxon>Allokutzneria</taxon>
    </lineage>
</organism>
<dbReference type="InterPro" id="IPR050297">
    <property type="entry name" value="LipidA_mod_glycosyltrf_83"/>
</dbReference>
<feature type="transmembrane region" description="Helical" evidence="9">
    <location>
        <begin position="412"/>
        <end position="431"/>
    </location>
</feature>
<dbReference type="PANTHER" id="PTHR33908">
    <property type="entry name" value="MANNOSYLTRANSFERASE YKCB-RELATED"/>
    <property type="match status" value="1"/>
</dbReference>
<name>A0ABV5ZUA2_9PSEU</name>
<keyword evidence="7 9" id="KW-0472">Membrane</keyword>
<evidence type="ECO:0000313" key="13">
    <source>
        <dbReference type="Proteomes" id="UP001589693"/>
    </source>
</evidence>
<dbReference type="EMBL" id="JBHLZU010000009">
    <property type="protein sequence ID" value="MFB9904479.1"/>
    <property type="molecule type" value="Genomic_DNA"/>
</dbReference>
<keyword evidence="6 9" id="KW-1133">Transmembrane helix</keyword>
<keyword evidence="2" id="KW-1003">Cell membrane</keyword>
<dbReference type="Proteomes" id="UP001589693">
    <property type="component" value="Unassembled WGS sequence"/>
</dbReference>
<accession>A0ABV5ZUA2</accession>
<keyword evidence="3 12" id="KW-0328">Glycosyltransferase</keyword>
<protein>
    <submittedName>
        <fullName evidence="12">Glycosyltransferase family 39 protein</fullName>
        <ecNumber evidence="12">2.4.-.-</ecNumber>
    </submittedName>
</protein>
<evidence type="ECO:0000256" key="5">
    <source>
        <dbReference type="ARBA" id="ARBA00022692"/>
    </source>
</evidence>
<feature type="transmembrane region" description="Helical" evidence="9">
    <location>
        <begin position="98"/>
        <end position="122"/>
    </location>
</feature>
<dbReference type="EC" id="2.4.-.-" evidence="12"/>
<keyword evidence="4 12" id="KW-0808">Transferase</keyword>
<evidence type="ECO:0000259" key="10">
    <source>
        <dbReference type="Pfam" id="PF13231"/>
    </source>
</evidence>
<evidence type="ECO:0000313" key="12">
    <source>
        <dbReference type="EMBL" id="MFB9904479.1"/>
    </source>
</evidence>
<feature type="domain" description="Putative mannosyltransferase YkcA/B-like C-terminal" evidence="11">
    <location>
        <begin position="523"/>
        <end position="607"/>
    </location>
</feature>
<feature type="transmembrane region" description="Helical" evidence="9">
    <location>
        <begin position="437"/>
        <end position="458"/>
    </location>
</feature>
<dbReference type="InterPro" id="IPR056785">
    <property type="entry name" value="YkcA/B-like_C"/>
</dbReference>
<feature type="transmembrane region" description="Helical" evidence="9">
    <location>
        <begin position="25"/>
        <end position="43"/>
    </location>
</feature>
<dbReference type="PANTHER" id="PTHR33908:SF3">
    <property type="entry name" value="UNDECAPRENYL PHOSPHATE-ALPHA-4-AMINO-4-DEOXY-L-ARABINOSE ARABINOSYL TRANSFERASE"/>
    <property type="match status" value="1"/>
</dbReference>
<dbReference type="InterPro" id="IPR038731">
    <property type="entry name" value="RgtA/B/C-like"/>
</dbReference>
<dbReference type="RefSeq" id="WP_377851677.1">
    <property type="nucleotide sequence ID" value="NZ_JBHLZU010000009.1"/>
</dbReference>
<evidence type="ECO:0000256" key="3">
    <source>
        <dbReference type="ARBA" id="ARBA00022676"/>
    </source>
</evidence>
<evidence type="ECO:0000256" key="4">
    <source>
        <dbReference type="ARBA" id="ARBA00022679"/>
    </source>
</evidence>
<evidence type="ECO:0000256" key="2">
    <source>
        <dbReference type="ARBA" id="ARBA00022475"/>
    </source>
</evidence>
<evidence type="ECO:0000256" key="1">
    <source>
        <dbReference type="ARBA" id="ARBA00004651"/>
    </source>
</evidence>
<evidence type="ECO:0000259" key="11">
    <source>
        <dbReference type="Pfam" id="PF24878"/>
    </source>
</evidence>
<feature type="transmembrane region" description="Helical" evidence="9">
    <location>
        <begin position="182"/>
        <end position="215"/>
    </location>
</feature>
<sequence length="622" mass="63937">MTTSLSAPAPEKATNVAPHHKSPRWVRASFSALLLGTALLYLWDLGSSEYANTYYSAAVQAAAQSWKAWLFGSLDAGNIVTVDKPPAALWLMGLSARLFGFSTWSMLVPQALAGVASVALLYAAVRRWFGPAAGLLAGAVLALTPVAAIMFRFNNPDALLVLLLVAAGYCLTRALENGSTRWLLLCGTAIGFGFLTKMLQAFLVLPAFGLVYLIAAPTGLGKRIAQLAGAMGAVIASAGWYIALVELWPASSRPYIGGSTTNSALELALGYNGLSRIFGNTGGGPGGSGPGGGGGERVVMGGGGAGNLGFGGESGITRLFGDSMGAEISWLLPAALIGLVAGLWFTRRAPRTDRTRAALILWGGWLVVSGLVFSFMSGIVHPYYTVALAPAIGALVAIAGRQLWLGRKNKSARAVLASMIVVTGVWGAILLSRNGSWYTYLGWVAFGLTVVAATGVVLGARRLGALLLAVTLIGGLSSTAAYAAVTASVPHTGSIPMSGPRSDQGGPGGGGPRSGEQTNTELVELLKATTTTWAAASNGAQGSGGLQLASGRPVMAIGGFSGRDPAPTLEEFKQYVARGQVAYYVSGGMGGGGMGGGTEIATWVQENFTPRTYGGFTVYKLT</sequence>
<feature type="transmembrane region" description="Helical" evidence="9">
    <location>
        <begin position="357"/>
        <end position="376"/>
    </location>
</feature>
<dbReference type="Pfam" id="PF24878">
    <property type="entry name" value="YkcB_C"/>
    <property type="match status" value="1"/>
</dbReference>
<reference evidence="12 13" key="1">
    <citation type="submission" date="2024-09" db="EMBL/GenBank/DDBJ databases">
        <authorList>
            <person name="Sun Q."/>
            <person name="Mori K."/>
        </authorList>
    </citation>
    <scope>NUCLEOTIDE SEQUENCE [LARGE SCALE GENOMIC DNA]</scope>
    <source>
        <strain evidence="12 13">TBRC 7907</strain>
    </source>
</reference>
<keyword evidence="13" id="KW-1185">Reference proteome</keyword>
<evidence type="ECO:0000256" key="6">
    <source>
        <dbReference type="ARBA" id="ARBA00022989"/>
    </source>
</evidence>
<proteinExistence type="predicted"/>
<dbReference type="GO" id="GO:0016757">
    <property type="term" value="F:glycosyltransferase activity"/>
    <property type="evidence" value="ECO:0007669"/>
    <property type="project" value="UniProtKB-KW"/>
</dbReference>
<evidence type="ECO:0000256" key="9">
    <source>
        <dbReference type="SAM" id="Phobius"/>
    </source>
</evidence>
<gene>
    <name evidence="12" type="ORF">ACFFQA_11110</name>
</gene>